<dbReference type="EMBL" id="LSRX01006947">
    <property type="protein sequence ID" value="OLP72820.1"/>
    <property type="molecule type" value="Genomic_DNA"/>
</dbReference>
<organism evidence="2 3">
    <name type="scientific">Symbiodinium microadriaticum</name>
    <name type="common">Dinoflagellate</name>
    <name type="synonym">Zooxanthella microadriatica</name>
    <dbReference type="NCBI Taxonomy" id="2951"/>
    <lineage>
        <taxon>Eukaryota</taxon>
        <taxon>Sar</taxon>
        <taxon>Alveolata</taxon>
        <taxon>Dinophyceae</taxon>
        <taxon>Suessiales</taxon>
        <taxon>Symbiodiniaceae</taxon>
        <taxon>Symbiodinium</taxon>
    </lineage>
</organism>
<feature type="region of interest" description="Disordered" evidence="1">
    <location>
        <begin position="1"/>
        <end position="24"/>
    </location>
</feature>
<dbReference type="AlphaFoldDB" id="A0A1Q9BQH9"/>
<evidence type="ECO:0000313" key="3">
    <source>
        <dbReference type="Proteomes" id="UP000186817"/>
    </source>
</evidence>
<reference evidence="2 3" key="1">
    <citation type="submission" date="2016-02" db="EMBL/GenBank/DDBJ databases">
        <title>Genome analysis of coral dinoflagellate symbionts highlights evolutionary adaptations to a symbiotic lifestyle.</title>
        <authorList>
            <person name="Aranda M."/>
            <person name="Li Y."/>
            <person name="Liew Y.J."/>
            <person name="Baumgarten S."/>
            <person name="Simakov O."/>
            <person name="Wilson M."/>
            <person name="Piel J."/>
            <person name="Ashoor H."/>
            <person name="Bougouffa S."/>
            <person name="Bajic V.B."/>
            <person name="Ryu T."/>
            <person name="Ravasi T."/>
            <person name="Bayer T."/>
            <person name="Micklem G."/>
            <person name="Kim H."/>
            <person name="Bhak J."/>
            <person name="Lajeunesse T.C."/>
            <person name="Voolstra C.R."/>
        </authorList>
    </citation>
    <scope>NUCLEOTIDE SEQUENCE [LARGE SCALE GENOMIC DNA]</scope>
    <source>
        <strain evidence="2 3">CCMP2467</strain>
    </source>
</reference>
<feature type="non-terminal residue" evidence="2">
    <location>
        <position position="96"/>
    </location>
</feature>
<proteinExistence type="predicted"/>
<keyword evidence="3" id="KW-1185">Reference proteome</keyword>
<evidence type="ECO:0000313" key="2">
    <source>
        <dbReference type="EMBL" id="OLP72820.1"/>
    </source>
</evidence>
<evidence type="ECO:0000256" key="1">
    <source>
        <dbReference type="SAM" id="MobiDB-lite"/>
    </source>
</evidence>
<accession>A0A1Q9BQH9</accession>
<name>A0A1Q9BQH9_SYMMI</name>
<dbReference type="Proteomes" id="UP000186817">
    <property type="component" value="Unassembled WGS sequence"/>
</dbReference>
<feature type="compositionally biased region" description="Basic and acidic residues" evidence="1">
    <location>
        <begin position="1"/>
        <end position="16"/>
    </location>
</feature>
<sequence length="96" mass="10769">MLRKESREATRNRDAADIEEGTQIAQCSEEVSTLPSFQETLPISSDPHVAVDVQELFWDSGKYPDGLLGELQEDWRAKCQMLRSGDTKVSAQRPST</sequence>
<gene>
    <name evidence="2" type="ORF">AK812_SmicGene48046</name>
</gene>
<comment type="caution">
    <text evidence="2">The sequence shown here is derived from an EMBL/GenBank/DDBJ whole genome shotgun (WGS) entry which is preliminary data.</text>
</comment>
<protein>
    <submittedName>
        <fullName evidence="2">Uncharacterized protein</fullName>
    </submittedName>
</protein>